<name>A0A383A7G1_9ZZZZ</name>
<proteinExistence type="predicted"/>
<dbReference type="EMBL" id="UINC01189846">
    <property type="protein sequence ID" value="SVE03722.1"/>
    <property type="molecule type" value="Genomic_DNA"/>
</dbReference>
<evidence type="ECO:0000313" key="2">
    <source>
        <dbReference type="EMBL" id="SVE03722.1"/>
    </source>
</evidence>
<gene>
    <name evidence="2" type="ORF">METZ01_LOCUS456576</name>
</gene>
<accession>A0A383A7G1</accession>
<feature type="coiled-coil region" evidence="1">
    <location>
        <begin position="27"/>
        <end position="54"/>
    </location>
</feature>
<sequence>TMTKNRDSQKSRFLDQETQYISTRATNSMHRGRLKNLEKRVLLLEEDQKHLTVEMSRDLSNIKAELKNFQYIVDNQGKKLMGMKGVFTRLRNFFGI</sequence>
<keyword evidence="1" id="KW-0175">Coiled coil</keyword>
<protein>
    <submittedName>
        <fullName evidence="2">Uncharacterized protein</fullName>
    </submittedName>
</protein>
<dbReference type="AlphaFoldDB" id="A0A383A7G1"/>
<feature type="non-terminal residue" evidence="2">
    <location>
        <position position="1"/>
    </location>
</feature>
<reference evidence="2" key="1">
    <citation type="submission" date="2018-05" db="EMBL/GenBank/DDBJ databases">
        <authorList>
            <person name="Lanie J.A."/>
            <person name="Ng W.-L."/>
            <person name="Kazmierczak K.M."/>
            <person name="Andrzejewski T.M."/>
            <person name="Davidsen T.M."/>
            <person name="Wayne K.J."/>
            <person name="Tettelin H."/>
            <person name="Glass J.I."/>
            <person name="Rusch D."/>
            <person name="Podicherti R."/>
            <person name="Tsui H.-C.T."/>
            <person name="Winkler M.E."/>
        </authorList>
    </citation>
    <scope>NUCLEOTIDE SEQUENCE</scope>
</reference>
<organism evidence="2">
    <name type="scientific">marine metagenome</name>
    <dbReference type="NCBI Taxonomy" id="408172"/>
    <lineage>
        <taxon>unclassified sequences</taxon>
        <taxon>metagenomes</taxon>
        <taxon>ecological metagenomes</taxon>
    </lineage>
</organism>
<evidence type="ECO:0000256" key="1">
    <source>
        <dbReference type="SAM" id="Coils"/>
    </source>
</evidence>